<evidence type="ECO:0000313" key="2">
    <source>
        <dbReference type="Proteomes" id="UP001062846"/>
    </source>
</evidence>
<proteinExistence type="predicted"/>
<accession>A0ACC0PY94</accession>
<organism evidence="1 2">
    <name type="scientific">Rhododendron molle</name>
    <name type="common">Chinese azalea</name>
    <name type="synonym">Azalea mollis</name>
    <dbReference type="NCBI Taxonomy" id="49168"/>
    <lineage>
        <taxon>Eukaryota</taxon>
        <taxon>Viridiplantae</taxon>
        <taxon>Streptophyta</taxon>
        <taxon>Embryophyta</taxon>
        <taxon>Tracheophyta</taxon>
        <taxon>Spermatophyta</taxon>
        <taxon>Magnoliopsida</taxon>
        <taxon>eudicotyledons</taxon>
        <taxon>Gunneridae</taxon>
        <taxon>Pentapetalae</taxon>
        <taxon>asterids</taxon>
        <taxon>Ericales</taxon>
        <taxon>Ericaceae</taxon>
        <taxon>Ericoideae</taxon>
        <taxon>Rhodoreae</taxon>
        <taxon>Rhododendron</taxon>
    </lineage>
</organism>
<gene>
    <name evidence="1" type="ORF">RHMOL_Rhmol01G0041900</name>
</gene>
<protein>
    <submittedName>
        <fullName evidence="1">Uncharacterized protein</fullName>
    </submittedName>
</protein>
<comment type="caution">
    <text evidence="1">The sequence shown here is derived from an EMBL/GenBank/DDBJ whole genome shotgun (WGS) entry which is preliminary data.</text>
</comment>
<dbReference type="Proteomes" id="UP001062846">
    <property type="component" value="Chromosome 1"/>
</dbReference>
<keyword evidence="2" id="KW-1185">Reference proteome</keyword>
<evidence type="ECO:0000313" key="1">
    <source>
        <dbReference type="EMBL" id="KAI8570536.1"/>
    </source>
</evidence>
<sequence length="102" mass="11216">MRPSERSSEKGLTNSVGGTSSRTKTLPGRVMTLKSVNNEAMSTKNAVSDLMDGIPPEYADQLQNPEELVKRLNLDVPPECMPEVAAALAKHYNQRHLVRLTP</sequence>
<reference evidence="1" key="1">
    <citation type="submission" date="2022-02" db="EMBL/GenBank/DDBJ databases">
        <title>Plant Genome Project.</title>
        <authorList>
            <person name="Zhang R.-G."/>
        </authorList>
    </citation>
    <scope>NUCLEOTIDE SEQUENCE</scope>
    <source>
        <strain evidence="1">AT1</strain>
    </source>
</reference>
<dbReference type="EMBL" id="CM046388">
    <property type="protein sequence ID" value="KAI8570536.1"/>
    <property type="molecule type" value="Genomic_DNA"/>
</dbReference>
<name>A0ACC0PY94_RHOML</name>